<comment type="caution">
    <text evidence="1">The sequence shown here is derived from an EMBL/GenBank/DDBJ whole genome shotgun (WGS) entry which is preliminary data.</text>
</comment>
<evidence type="ECO:0000313" key="1">
    <source>
        <dbReference type="EMBL" id="TWT42641.1"/>
    </source>
</evidence>
<keyword evidence="2" id="KW-1185">Reference proteome</keyword>
<dbReference type="RefSeq" id="WP_146512023.1">
    <property type="nucleotide sequence ID" value="NZ_SIHI01000039.1"/>
</dbReference>
<dbReference type="AlphaFoldDB" id="A0A5C5VY39"/>
<organism evidence="1 2">
    <name type="scientific">Thalassoglobus neptunius</name>
    <dbReference type="NCBI Taxonomy" id="1938619"/>
    <lineage>
        <taxon>Bacteria</taxon>
        <taxon>Pseudomonadati</taxon>
        <taxon>Planctomycetota</taxon>
        <taxon>Planctomycetia</taxon>
        <taxon>Planctomycetales</taxon>
        <taxon>Planctomycetaceae</taxon>
        <taxon>Thalassoglobus</taxon>
    </lineage>
</organism>
<evidence type="ECO:0000313" key="2">
    <source>
        <dbReference type="Proteomes" id="UP000317243"/>
    </source>
</evidence>
<dbReference type="EMBL" id="SIHI01000039">
    <property type="protein sequence ID" value="TWT42641.1"/>
    <property type="molecule type" value="Genomic_DNA"/>
</dbReference>
<protein>
    <recommendedName>
        <fullName evidence="3">Prophage CP4-57 regulatory protein (AlpA)</fullName>
    </recommendedName>
</protein>
<proteinExistence type="predicted"/>
<dbReference type="Proteomes" id="UP000317243">
    <property type="component" value="Unassembled WGS sequence"/>
</dbReference>
<name>A0A5C5VY39_9PLAN</name>
<reference evidence="1 2" key="1">
    <citation type="submission" date="2019-02" db="EMBL/GenBank/DDBJ databases">
        <title>Deep-cultivation of Planctomycetes and their phenomic and genomic characterization uncovers novel biology.</title>
        <authorList>
            <person name="Wiegand S."/>
            <person name="Jogler M."/>
            <person name="Boedeker C."/>
            <person name="Pinto D."/>
            <person name="Vollmers J."/>
            <person name="Rivas-Marin E."/>
            <person name="Kohn T."/>
            <person name="Peeters S.H."/>
            <person name="Heuer A."/>
            <person name="Rast P."/>
            <person name="Oberbeckmann S."/>
            <person name="Bunk B."/>
            <person name="Jeske O."/>
            <person name="Meyerdierks A."/>
            <person name="Storesund J.E."/>
            <person name="Kallscheuer N."/>
            <person name="Luecker S."/>
            <person name="Lage O.M."/>
            <person name="Pohl T."/>
            <person name="Merkel B.J."/>
            <person name="Hornburger P."/>
            <person name="Mueller R.-W."/>
            <person name="Bruemmer F."/>
            <person name="Labrenz M."/>
            <person name="Spormann A.M."/>
            <person name="Op Den Camp H."/>
            <person name="Overmann J."/>
            <person name="Amann R."/>
            <person name="Jetten M.S.M."/>
            <person name="Mascher T."/>
            <person name="Medema M.H."/>
            <person name="Devos D.P."/>
            <person name="Kaster A.-K."/>
            <person name="Ovreas L."/>
            <person name="Rohde M."/>
            <person name="Galperin M.Y."/>
            <person name="Jogler C."/>
        </authorList>
    </citation>
    <scope>NUCLEOTIDE SEQUENCE [LARGE SCALE GENOMIC DNA]</scope>
    <source>
        <strain evidence="1 2">KOR42</strain>
    </source>
</reference>
<gene>
    <name evidence="1" type="ORF">KOR42_46910</name>
</gene>
<accession>A0A5C5VY39</accession>
<sequence length="102" mass="11589">MDSSIRTLPPVVEATDPQLQPAKSLLTRGLPKRPSPSTIHRWLKGLSGVRLPAVKIVGEWWTTEEAVNWFFEQRSLTAIQTQTRTQKVRDVSDEELRKIGLL</sequence>
<evidence type="ECO:0008006" key="3">
    <source>
        <dbReference type="Google" id="ProtNLM"/>
    </source>
</evidence>